<evidence type="ECO:0000313" key="2">
    <source>
        <dbReference type="Proteomes" id="UP000236161"/>
    </source>
</evidence>
<evidence type="ECO:0000313" key="1">
    <source>
        <dbReference type="EMBL" id="PKA53302.1"/>
    </source>
</evidence>
<keyword evidence="2" id="KW-1185">Reference proteome</keyword>
<organism evidence="1 2">
    <name type="scientific">Apostasia shenzhenica</name>
    <dbReference type="NCBI Taxonomy" id="1088818"/>
    <lineage>
        <taxon>Eukaryota</taxon>
        <taxon>Viridiplantae</taxon>
        <taxon>Streptophyta</taxon>
        <taxon>Embryophyta</taxon>
        <taxon>Tracheophyta</taxon>
        <taxon>Spermatophyta</taxon>
        <taxon>Magnoliopsida</taxon>
        <taxon>Liliopsida</taxon>
        <taxon>Asparagales</taxon>
        <taxon>Orchidaceae</taxon>
        <taxon>Apostasioideae</taxon>
        <taxon>Apostasia</taxon>
    </lineage>
</organism>
<reference evidence="1 2" key="1">
    <citation type="journal article" date="2017" name="Nature">
        <title>The Apostasia genome and the evolution of orchids.</title>
        <authorList>
            <person name="Zhang G.Q."/>
            <person name="Liu K.W."/>
            <person name="Li Z."/>
            <person name="Lohaus R."/>
            <person name="Hsiao Y.Y."/>
            <person name="Niu S.C."/>
            <person name="Wang J.Y."/>
            <person name="Lin Y.C."/>
            <person name="Xu Q."/>
            <person name="Chen L.J."/>
            <person name="Yoshida K."/>
            <person name="Fujiwara S."/>
            <person name="Wang Z.W."/>
            <person name="Zhang Y.Q."/>
            <person name="Mitsuda N."/>
            <person name="Wang M."/>
            <person name="Liu G.H."/>
            <person name="Pecoraro L."/>
            <person name="Huang H.X."/>
            <person name="Xiao X.J."/>
            <person name="Lin M."/>
            <person name="Wu X.Y."/>
            <person name="Wu W.L."/>
            <person name="Chen Y.Y."/>
            <person name="Chang S.B."/>
            <person name="Sakamoto S."/>
            <person name="Ohme-Takagi M."/>
            <person name="Yagi M."/>
            <person name="Zeng S.J."/>
            <person name="Shen C.Y."/>
            <person name="Yeh C.M."/>
            <person name="Luo Y.B."/>
            <person name="Tsai W.C."/>
            <person name="Van de Peer Y."/>
            <person name="Liu Z.J."/>
        </authorList>
    </citation>
    <scope>NUCLEOTIDE SEQUENCE [LARGE SCALE GENOMIC DNA]</scope>
    <source>
        <strain evidence="2">cv. Shenzhen</strain>
        <tissue evidence="1">Stem</tissue>
    </source>
</reference>
<dbReference type="AlphaFoldDB" id="A0A2I0ACL8"/>
<gene>
    <name evidence="1" type="ORF">AXF42_Ash010032</name>
</gene>
<dbReference type="PANTHER" id="PTHR36020">
    <property type="entry name" value="TRANSMEMBRANE PROTEIN"/>
    <property type="match status" value="1"/>
</dbReference>
<accession>A0A2I0ACL8</accession>
<proteinExistence type="predicted"/>
<name>A0A2I0ACL8_9ASPA</name>
<dbReference type="STRING" id="1088818.A0A2I0ACL8"/>
<dbReference type="OrthoDB" id="1908857at2759"/>
<dbReference type="EMBL" id="KZ451999">
    <property type="protein sequence ID" value="PKA53302.1"/>
    <property type="molecule type" value="Genomic_DNA"/>
</dbReference>
<sequence length="630" mass="68044">MGSALLSSLQNFWPFYLLKEDDLKASNRLVNRLSVAEHTKQFVFAIRDQDSHAVVYLLVAENLSKQSAIDADILIREVRPNAVVVSVSPSTLPEIQVEGKCLSENYVNNIPTSSFGVLKRCLVEKIKRDQYDSFAGCEVLQAIFGIGFYGHFFAAKAAAEKVDSHFLLLESPYEMTTTMNVSTHSEAGNESSRLLQQTNCLLPEKVTSAMYSCSRRFLVADALQSHAVKSLIPSLKLLIPSSISDSTARNNQEGQPAHNYQIPSFAQSVFYLLVDLHEIFKDIPAIGKALSSAQNILASVNAGEPVDTQTLSEVQNFRIAIEGLRIALNKAAHSPIGKLGNATSSGSEFSELPTEEKCHVLFAQALKVQAGSFGTVVAIVDAACLSGLRRHWNTSLPPDVADLANHCITHYCDSELDNGEETLDYHVKQRALTDKPVVALGAGATAILGVSSLSKAAPASSLLKIATVHVPSLKVGLIQLQRTAAIGLGKILVPSKLLAPGHILKTSAVKFTASAEKIRAVTHAVIATAERTSLLAIRTSFYEIMRRRHANPVRFAPWASFGCSMSACAGLLMYGDGIECAAESLPSVPMIASLGRGLQSLQQASQEVKQTSDAKIHEALQTLKHFLKVS</sequence>
<dbReference type="Proteomes" id="UP000236161">
    <property type="component" value="Unassembled WGS sequence"/>
</dbReference>
<dbReference type="PANTHER" id="PTHR36020:SF1">
    <property type="entry name" value="TRANSMEMBRANE PROTEIN"/>
    <property type="match status" value="1"/>
</dbReference>
<protein>
    <submittedName>
        <fullName evidence="1">Uncharacterized protein</fullName>
    </submittedName>
</protein>